<evidence type="ECO:0000256" key="1">
    <source>
        <dbReference type="ARBA" id="ARBA00022679"/>
    </source>
</evidence>
<reference evidence="6 7" key="1">
    <citation type="submission" date="2016-10" db="EMBL/GenBank/DDBJ databases">
        <authorList>
            <person name="Cai Z."/>
        </authorList>
    </citation>
    <scope>NUCLEOTIDE SEQUENCE [LARGE SCALE GENOMIC DNA]</scope>
</reference>
<proteinExistence type="inferred from homology"/>
<comment type="similarity">
    <text evidence="4">Belongs to the sulfotransferase 1 family.</text>
</comment>
<keyword evidence="2" id="KW-0325">Glycoprotein</keyword>
<feature type="binding site" evidence="3">
    <location>
        <position position="143"/>
    </location>
    <ligand>
        <name>3'-phosphoadenylyl sulfate</name>
        <dbReference type="ChEBI" id="CHEBI:58339"/>
    </ligand>
</feature>
<dbReference type="EMBL" id="FNXT01001281">
    <property type="protein sequence ID" value="SZX77319.1"/>
    <property type="molecule type" value="Genomic_DNA"/>
</dbReference>
<dbReference type="InterPro" id="IPR000863">
    <property type="entry name" value="Sulfotransferase_dom"/>
</dbReference>
<dbReference type="EC" id="2.8.2.-" evidence="4"/>
<dbReference type="SUPFAM" id="SSF52540">
    <property type="entry name" value="P-loop containing nucleoside triphosphate hydrolases"/>
    <property type="match status" value="1"/>
</dbReference>
<evidence type="ECO:0000313" key="6">
    <source>
        <dbReference type="EMBL" id="SZX77319.1"/>
    </source>
</evidence>
<dbReference type="Proteomes" id="UP000256970">
    <property type="component" value="Unassembled WGS sequence"/>
</dbReference>
<name>A0A383WJH5_TETOB</name>
<evidence type="ECO:0000313" key="7">
    <source>
        <dbReference type="Proteomes" id="UP000256970"/>
    </source>
</evidence>
<organism evidence="6 7">
    <name type="scientific">Tetradesmus obliquus</name>
    <name type="common">Green alga</name>
    <name type="synonym">Acutodesmus obliquus</name>
    <dbReference type="NCBI Taxonomy" id="3088"/>
    <lineage>
        <taxon>Eukaryota</taxon>
        <taxon>Viridiplantae</taxon>
        <taxon>Chlorophyta</taxon>
        <taxon>core chlorophytes</taxon>
        <taxon>Chlorophyceae</taxon>
        <taxon>CS clade</taxon>
        <taxon>Sphaeropleales</taxon>
        <taxon>Scenedesmaceae</taxon>
        <taxon>Tetradesmus</taxon>
    </lineage>
</organism>
<gene>
    <name evidence="6" type="ORF">BQ4739_LOCUS17677</name>
</gene>
<accession>A0A383WJH5</accession>
<dbReference type="InterPro" id="IPR027417">
    <property type="entry name" value="P-loop_NTPase"/>
</dbReference>
<evidence type="ECO:0000256" key="3">
    <source>
        <dbReference type="PIRSR" id="PIRSR637359-2"/>
    </source>
</evidence>
<feature type="domain" description="Sulfotransferase" evidence="5">
    <location>
        <begin position="114"/>
        <end position="277"/>
    </location>
</feature>
<dbReference type="AlphaFoldDB" id="A0A383WJH5"/>
<protein>
    <recommendedName>
        <fullName evidence="4">Sulfotransferase</fullName>
        <ecNumber evidence="4">2.8.2.-</ecNumber>
    </recommendedName>
</protein>
<keyword evidence="1 4" id="KW-0808">Transferase</keyword>
<dbReference type="InterPro" id="IPR037359">
    <property type="entry name" value="NST/OST"/>
</dbReference>
<dbReference type="PANTHER" id="PTHR10605">
    <property type="entry name" value="HEPARAN SULFATE SULFOTRANSFERASE"/>
    <property type="match status" value="1"/>
</dbReference>
<dbReference type="GO" id="GO:0008146">
    <property type="term" value="F:sulfotransferase activity"/>
    <property type="evidence" value="ECO:0007669"/>
    <property type="project" value="InterPro"/>
</dbReference>
<feature type="binding site" evidence="3">
    <location>
        <position position="135"/>
    </location>
    <ligand>
        <name>3'-phosphoadenylyl sulfate</name>
        <dbReference type="ChEBI" id="CHEBI:58339"/>
    </ligand>
</feature>
<keyword evidence="7" id="KW-1185">Reference proteome</keyword>
<evidence type="ECO:0000259" key="5">
    <source>
        <dbReference type="Pfam" id="PF00685"/>
    </source>
</evidence>
<dbReference type="Gene3D" id="3.40.50.300">
    <property type="entry name" value="P-loop containing nucleotide triphosphate hydrolases"/>
    <property type="match status" value="1"/>
</dbReference>
<dbReference type="Pfam" id="PF00685">
    <property type="entry name" value="Sulfotransfer_1"/>
    <property type="match status" value="1"/>
</dbReference>
<dbReference type="PANTHER" id="PTHR10605:SF56">
    <property type="entry name" value="BIFUNCTIONAL HEPARAN SULFATE N-DEACETYLASE_N-SULFOTRANSFERASE"/>
    <property type="match status" value="1"/>
</dbReference>
<evidence type="ECO:0000256" key="2">
    <source>
        <dbReference type="ARBA" id="ARBA00023180"/>
    </source>
</evidence>
<evidence type="ECO:0000256" key="4">
    <source>
        <dbReference type="RuleBase" id="RU361155"/>
    </source>
</evidence>
<sequence>MKGGTTALFHYLNGSQPAIHYPNGSKSHVDFRPRYHPGIIGAHATKEVNFFNKRPSKIANATLQQQYFASFPGVDALVDQPLAGRCSYPAQLGLSSSSRPALVRMEATAMYLAHPTAAANVQRLLPQVRLLALLREPVSRALSSVNMLFQNQHAHLEQASPAYQQAWQVYVITELRRQLQVLRGCYAKVAPGLPVHRQVDDCVFAPNQTLTGVLHVHVGLYAVHLERWLSHFAPQQLLIWSSHAFDEAPAQHMDQLVHWLGLDPALTWHNSTTFTRMHKRSYPAGSLPAALLQELVAFFQPHNERVFALLQRHGYGSLVQQLRRAWPLELAETISKLQQKPAEHGRQTQVQP</sequence>